<name>A0A2D0L2W2_9GAMM</name>
<dbReference type="EMBL" id="NJCX01000028">
    <property type="protein sequence ID" value="PHM70021.1"/>
    <property type="molecule type" value="Genomic_DNA"/>
</dbReference>
<evidence type="ECO:0000313" key="1">
    <source>
        <dbReference type="EMBL" id="PHM70021.1"/>
    </source>
</evidence>
<proteinExistence type="predicted"/>
<keyword evidence="2" id="KW-1185">Reference proteome</keyword>
<organism evidence="1 2">
    <name type="scientific">Xenorhabdus kozodoii</name>
    <dbReference type="NCBI Taxonomy" id="351676"/>
    <lineage>
        <taxon>Bacteria</taxon>
        <taxon>Pseudomonadati</taxon>
        <taxon>Pseudomonadota</taxon>
        <taxon>Gammaproteobacteria</taxon>
        <taxon>Enterobacterales</taxon>
        <taxon>Morganellaceae</taxon>
        <taxon>Xenorhabdus</taxon>
    </lineage>
</organism>
<protein>
    <submittedName>
        <fullName evidence="1">Uncharacterized protein</fullName>
    </submittedName>
</protein>
<dbReference type="Proteomes" id="UP000221101">
    <property type="component" value="Unassembled WGS sequence"/>
</dbReference>
<accession>A0A2D0L2W2</accession>
<gene>
    <name evidence="1" type="ORF">Xkoz_03289</name>
</gene>
<dbReference type="AlphaFoldDB" id="A0A2D0L2W2"/>
<evidence type="ECO:0000313" key="2">
    <source>
        <dbReference type="Proteomes" id="UP000221101"/>
    </source>
</evidence>
<comment type="caution">
    <text evidence="1">The sequence shown here is derived from an EMBL/GenBank/DDBJ whole genome shotgun (WGS) entry which is preliminary data.</text>
</comment>
<sequence>MRSGDFYAEVVLRERNSKKPGNNLMCCARKKQPIGVIKQTAKPRSCTVMVKLHPKIRLCQYDALLLK</sequence>
<reference evidence="1 2" key="1">
    <citation type="journal article" date="2017" name="Nat. Microbiol.">
        <title>Natural product diversity associated with the nematode symbionts Photorhabdus and Xenorhabdus.</title>
        <authorList>
            <person name="Tobias N.J."/>
            <person name="Wolff H."/>
            <person name="Djahanschiri B."/>
            <person name="Grundmann F."/>
            <person name="Kronenwerth M."/>
            <person name="Shi Y.M."/>
            <person name="Simonyi S."/>
            <person name="Grun P."/>
            <person name="Shapiro-Ilan D."/>
            <person name="Pidot S.J."/>
            <person name="Stinear T.P."/>
            <person name="Ebersberger I."/>
            <person name="Bode H.B."/>
        </authorList>
    </citation>
    <scope>NUCLEOTIDE SEQUENCE [LARGE SCALE GENOMIC DNA]</scope>
    <source>
        <strain evidence="1 2">DSM 17907</strain>
    </source>
</reference>